<sequence>MEGLHESGPPPFLKKTFEMVEDPETDPIVSWSVSRNSFIVQDQHEFSGKLLPRYFKHSNFSSFIRQLNTYGFKKINSDRWEFANEGFQRGKKHLLKDIKRRRHGSHTIQQKAATTYVEAEQNGLEAQLETLKKDQDTLKLEILKMRQLQETSLNDLATVKERIRCAECMQNQMIVFLAIAVKNPNFIEQLIQHRKHNRELNAVEMRKKRKLVATQCNESLPDTMDTISSVNCKNHIQEELVTIQSKFPETAPEGMQHGQSVDCRNQAQDEVATIPSAIETLLYGAMDDASCCSIQHKKATAISETSNLNLWAVNDLVWQKQIDDVLMGENEVEEVVPAENQPELFFEWEDLIEKPSDCGGYEQV</sequence>
<evidence type="ECO:0000256" key="7">
    <source>
        <dbReference type="ARBA" id="ARBA00023242"/>
    </source>
</evidence>
<dbReference type="Gene3D" id="1.10.10.10">
    <property type="entry name" value="Winged helix-like DNA-binding domain superfamily/Winged helix DNA-binding domain"/>
    <property type="match status" value="1"/>
</dbReference>
<evidence type="ECO:0000256" key="5">
    <source>
        <dbReference type="ARBA" id="ARBA00023125"/>
    </source>
</evidence>
<feature type="coiled-coil region" evidence="9">
    <location>
        <begin position="121"/>
        <end position="148"/>
    </location>
</feature>
<dbReference type="Pfam" id="PF00447">
    <property type="entry name" value="HSF_DNA-bind"/>
    <property type="match status" value="1"/>
</dbReference>
<dbReference type="GO" id="GO:0000978">
    <property type="term" value="F:RNA polymerase II cis-regulatory region sequence-specific DNA binding"/>
    <property type="evidence" value="ECO:0007669"/>
    <property type="project" value="TreeGrafter"/>
</dbReference>
<proteinExistence type="inferred from homology"/>
<dbReference type="PROSITE" id="PS00434">
    <property type="entry name" value="HSF_DOMAIN"/>
    <property type="match status" value="1"/>
</dbReference>
<dbReference type="EMBL" id="JBBPBK010000011">
    <property type="protein sequence ID" value="KAK9275065.1"/>
    <property type="molecule type" value="Genomic_DNA"/>
</dbReference>
<keyword evidence="3" id="KW-0805">Transcription regulation</keyword>
<name>A0AAP0WR35_LIQFO</name>
<evidence type="ECO:0000256" key="2">
    <source>
        <dbReference type="ARBA" id="ARBA00022553"/>
    </source>
</evidence>
<evidence type="ECO:0000256" key="3">
    <source>
        <dbReference type="ARBA" id="ARBA00023015"/>
    </source>
</evidence>
<gene>
    <name evidence="11" type="ORF">L1049_022323</name>
</gene>
<evidence type="ECO:0000313" key="11">
    <source>
        <dbReference type="EMBL" id="KAK9275065.1"/>
    </source>
</evidence>
<dbReference type="PRINTS" id="PR00056">
    <property type="entry name" value="HSFDOMAIN"/>
</dbReference>
<evidence type="ECO:0000256" key="8">
    <source>
        <dbReference type="RuleBase" id="RU004020"/>
    </source>
</evidence>
<comment type="subcellular location">
    <subcellularLocation>
        <location evidence="1">Nucleus</location>
    </subcellularLocation>
</comment>
<dbReference type="GO" id="GO:0006357">
    <property type="term" value="P:regulation of transcription by RNA polymerase II"/>
    <property type="evidence" value="ECO:0007669"/>
    <property type="project" value="TreeGrafter"/>
</dbReference>
<keyword evidence="7" id="KW-0539">Nucleus</keyword>
<comment type="similarity">
    <text evidence="8">Belongs to the HSF family.</text>
</comment>
<evidence type="ECO:0000313" key="12">
    <source>
        <dbReference type="Proteomes" id="UP001415857"/>
    </source>
</evidence>
<dbReference type="AlphaFoldDB" id="A0AAP0WR35"/>
<feature type="domain" description="HSF-type DNA-binding" evidence="10">
    <location>
        <begin position="51"/>
        <end position="75"/>
    </location>
</feature>
<dbReference type="InterPro" id="IPR036388">
    <property type="entry name" value="WH-like_DNA-bd_sf"/>
</dbReference>
<evidence type="ECO:0000256" key="9">
    <source>
        <dbReference type="SAM" id="Coils"/>
    </source>
</evidence>
<dbReference type="PANTHER" id="PTHR10015">
    <property type="entry name" value="HEAT SHOCK TRANSCRIPTION FACTOR"/>
    <property type="match status" value="1"/>
</dbReference>
<dbReference type="PANTHER" id="PTHR10015:SF298">
    <property type="entry name" value="HEAT STRESS TRANSCRIPTION FACTOR A-9"/>
    <property type="match status" value="1"/>
</dbReference>
<evidence type="ECO:0000256" key="1">
    <source>
        <dbReference type="ARBA" id="ARBA00004123"/>
    </source>
</evidence>
<organism evidence="11 12">
    <name type="scientific">Liquidambar formosana</name>
    <name type="common">Formosan gum</name>
    <dbReference type="NCBI Taxonomy" id="63359"/>
    <lineage>
        <taxon>Eukaryota</taxon>
        <taxon>Viridiplantae</taxon>
        <taxon>Streptophyta</taxon>
        <taxon>Embryophyta</taxon>
        <taxon>Tracheophyta</taxon>
        <taxon>Spermatophyta</taxon>
        <taxon>Magnoliopsida</taxon>
        <taxon>eudicotyledons</taxon>
        <taxon>Gunneridae</taxon>
        <taxon>Pentapetalae</taxon>
        <taxon>Saxifragales</taxon>
        <taxon>Altingiaceae</taxon>
        <taxon>Liquidambar</taxon>
    </lineage>
</organism>
<dbReference type="GO" id="GO:0034605">
    <property type="term" value="P:cellular response to heat"/>
    <property type="evidence" value="ECO:0007669"/>
    <property type="project" value="TreeGrafter"/>
</dbReference>
<dbReference type="GO" id="GO:0005634">
    <property type="term" value="C:nucleus"/>
    <property type="evidence" value="ECO:0007669"/>
    <property type="project" value="UniProtKB-SubCell"/>
</dbReference>
<keyword evidence="6" id="KW-0804">Transcription</keyword>
<keyword evidence="12" id="KW-1185">Reference proteome</keyword>
<keyword evidence="5" id="KW-0238">DNA-binding</keyword>
<dbReference type="InterPro" id="IPR036390">
    <property type="entry name" value="WH_DNA-bd_sf"/>
</dbReference>
<keyword evidence="4" id="KW-0346">Stress response</keyword>
<reference evidence="11 12" key="1">
    <citation type="journal article" date="2024" name="Plant J.">
        <title>Genome sequences and population genomics reveal climatic adaptation and genomic divergence between two closely related sweetgum species.</title>
        <authorList>
            <person name="Xu W.Q."/>
            <person name="Ren C.Q."/>
            <person name="Zhang X.Y."/>
            <person name="Comes H.P."/>
            <person name="Liu X.H."/>
            <person name="Li Y.G."/>
            <person name="Kettle C.J."/>
            <person name="Jalonen R."/>
            <person name="Gaisberger H."/>
            <person name="Ma Y.Z."/>
            <person name="Qiu Y.X."/>
        </authorList>
    </citation>
    <scope>NUCLEOTIDE SEQUENCE [LARGE SCALE GENOMIC DNA]</scope>
    <source>
        <strain evidence="11">Hangzhou</strain>
    </source>
</reference>
<comment type="caution">
    <text evidence="11">The sequence shown here is derived from an EMBL/GenBank/DDBJ whole genome shotgun (WGS) entry which is preliminary data.</text>
</comment>
<dbReference type="SUPFAM" id="SSF46785">
    <property type="entry name" value="Winged helix' DNA-binding domain"/>
    <property type="match status" value="1"/>
</dbReference>
<dbReference type="Proteomes" id="UP001415857">
    <property type="component" value="Unassembled WGS sequence"/>
</dbReference>
<evidence type="ECO:0000256" key="4">
    <source>
        <dbReference type="ARBA" id="ARBA00023016"/>
    </source>
</evidence>
<evidence type="ECO:0000259" key="10">
    <source>
        <dbReference type="PROSITE" id="PS00434"/>
    </source>
</evidence>
<dbReference type="SMART" id="SM00415">
    <property type="entry name" value="HSF"/>
    <property type="match status" value="1"/>
</dbReference>
<keyword evidence="9" id="KW-0175">Coiled coil</keyword>
<keyword evidence="2" id="KW-0597">Phosphoprotein</keyword>
<evidence type="ECO:0000256" key="6">
    <source>
        <dbReference type="ARBA" id="ARBA00023163"/>
    </source>
</evidence>
<dbReference type="InterPro" id="IPR000232">
    <property type="entry name" value="HSF_DNA-bd"/>
</dbReference>
<accession>A0AAP0WR35</accession>
<dbReference type="FunFam" id="1.10.10.10:FF:000057">
    <property type="entry name" value="Heat shock transcription factor 1"/>
    <property type="match status" value="1"/>
</dbReference>
<dbReference type="GO" id="GO:0003700">
    <property type="term" value="F:DNA-binding transcription factor activity"/>
    <property type="evidence" value="ECO:0007669"/>
    <property type="project" value="InterPro"/>
</dbReference>
<protein>
    <recommendedName>
        <fullName evidence="10">HSF-type DNA-binding domain-containing protein</fullName>
    </recommendedName>
</protein>